<protein>
    <recommendedName>
        <fullName evidence="5">Gram-positive cocci surface proteins LPxTG domain-containing protein</fullName>
    </recommendedName>
</protein>
<sequence>MSTRLSKSHVFGAGLAALALGAVAIAPGAVAADDSGDVDVVNTETVQVYINSDGEIERQSVYEQLSFTGDGTVDVANPVETDGLRNLDGFGGVSAEDGVQDVSVTVDGYERLRSVSDYTGDLPLEFDITYLLDGEEIEPGDLVGKSGELEVVYTVRNVTAQPQEVSFPDGKGGTMTETVDVPIPIVGSMALTVPPSFTDVTSEQANIAGDGKGGTKLSFTMTLFPPLGSDEMEFSYKAQVSDAVVPATSVTALPVNPLEVPTFKTAGDSYQSGSDTGIRLTEGATLIDENLLKLRDGAAQLLDGLIQLSDGGDQLAAGLAGEAAPGARELADGLGQIDDGAGQLADGSQKASSGSQDLEAGLGKISGGLDQLSAVDGLPKALDGVKQLRAGMDQIVAGFGSTTTPDTLLYGLDQLESGLPAAVSGANQLKAGLNVMRGEDGNCTATPPTGSGLSKAKCGVDAVKSRLDGALAGGGSLDQLAGGLESLRNFCDADEPACEPTINGLQAGVTQNRTDLTQASGVLGQVSSGLEQALFSLDNLLIPGMESLQSGLEDGLAGAQQLNAGAKKLAGGSKQVRDGLAELQVGLTAAVSGVFQLADGAGQAYDGSGDLADGLGRLADGAGQLADGTGQASDGAGQLADGLGDAADGSERLADGLSQAEDGAPQLVDGAGRLSTEGMSQLIEAGEDTAQDYGKLYATIKAGADRADAEKMAYGAPEGAQGLTAYSYELLGDDGQGSRNTKRGVAALALLGAGAGGLLLRRRLA</sequence>
<dbReference type="Proteomes" id="UP001597351">
    <property type="component" value="Unassembled WGS sequence"/>
</dbReference>
<feature type="chain" id="PRO_5045182854" description="Gram-positive cocci surface proteins LPxTG domain-containing protein" evidence="2">
    <location>
        <begin position="32"/>
        <end position="765"/>
    </location>
</feature>
<name>A0ABW4TGN4_9ACTN</name>
<evidence type="ECO:0000313" key="3">
    <source>
        <dbReference type="EMBL" id="MFD1945782.1"/>
    </source>
</evidence>
<comment type="caution">
    <text evidence="3">The sequence shown here is derived from an EMBL/GenBank/DDBJ whole genome shotgun (WGS) entry which is preliminary data.</text>
</comment>
<accession>A0ABW4TGN4</accession>
<gene>
    <name evidence="3" type="ORF">ACFSDE_03185</name>
</gene>
<evidence type="ECO:0000313" key="4">
    <source>
        <dbReference type="Proteomes" id="UP001597351"/>
    </source>
</evidence>
<evidence type="ECO:0000256" key="2">
    <source>
        <dbReference type="SAM" id="SignalP"/>
    </source>
</evidence>
<proteinExistence type="predicted"/>
<keyword evidence="2" id="KW-0732">Signal</keyword>
<dbReference type="RefSeq" id="WP_343915311.1">
    <property type="nucleotide sequence ID" value="NZ_BAAAJT010000002.1"/>
</dbReference>
<feature type="signal peptide" evidence="2">
    <location>
        <begin position="1"/>
        <end position="31"/>
    </location>
</feature>
<evidence type="ECO:0008006" key="5">
    <source>
        <dbReference type="Google" id="ProtNLM"/>
    </source>
</evidence>
<feature type="region of interest" description="Disordered" evidence="1">
    <location>
        <begin position="338"/>
        <end position="359"/>
    </location>
</feature>
<evidence type="ECO:0000256" key="1">
    <source>
        <dbReference type="SAM" id="MobiDB-lite"/>
    </source>
</evidence>
<dbReference type="InterPro" id="IPR023908">
    <property type="entry name" value="xxxLxxG_rpt"/>
</dbReference>
<reference evidence="4" key="1">
    <citation type="journal article" date="2019" name="Int. J. Syst. Evol. Microbiol.">
        <title>The Global Catalogue of Microorganisms (GCM) 10K type strain sequencing project: providing services to taxonomists for standard genome sequencing and annotation.</title>
        <authorList>
            <consortium name="The Broad Institute Genomics Platform"/>
            <consortium name="The Broad Institute Genome Sequencing Center for Infectious Disease"/>
            <person name="Wu L."/>
            <person name="Ma J."/>
        </authorList>
    </citation>
    <scope>NUCLEOTIDE SEQUENCE [LARGE SCALE GENOMIC DNA]</scope>
    <source>
        <strain evidence="4">CGMCC 1.12477</strain>
    </source>
</reference>
<dbReference type="NCBIfam" id="TIGR03057">
    <property type="entry name" value="xxxLxxG_by_4"/>
    <property type="match status" value="6"/>
</dbReference>
<keyword evidence="4" id="KW-1185">Reference proteome</keyword>
<feature type="compositionally biased region" description="Low complexity" evidence="1">
    <location>
        <begin position="626"/>
        <end position="647"/>
    </location>
</feature>
<dbReference type="EMBL" id="JBHUGD010000001">
    <property type="protein sequence ID" value="MFD1945782.1"/>
    <property type="molecule type" value="Genomic_DNA"/>
</dbReference>
<feature type="region of interest" description="Disordered" evidence="1">
    <location>
        <begin position="626"/>
        <end position="671"/>
    </location>
</feature>
<organism evidence="3 4">
    <name type="scientific">Nocardioides aestuarii</name>
    <dbReference type="NCBI Taxonomy" id="252231"/>
    <lineage>
        <taxon>Bacteria</taxon>
        <taxon>Bacillati</taxon>
        <taxon>Actinomycetota</taxon>
        <taxon>Actinomycetes</taxon>
        <taxon>Propionibacteriales</taxon>
        <taxon>Nocardioidaceae</taxon>
        <taxon>Nocardioides</taxon>
    </lineage>
</organism>